<evidence type="ECO:0000259" key="2">
    <source>
        <dbReference type="Pfam" id="PF22970"/>
    </source>
</evidence>
<feature type="compositionally biased region" description="Basic residues" evidence="1">
    <location>
        <begin position="194"/>
        <end position="205"/>
    </location>
</feature>
<evidence type="ECO:0000313" key="4">
    <source>
        <dbReference type="Proteomes" id="UP000325577"/>
    </source>
</evidence>
<dbReference type="OrthoDB" id="429143at2759"/>
<organism evidence="3 4">
    <name type="scientific">Nyssa sinensis</name>
    <dbReference type="NCBI Taxonomy" id="561372"/>
    <lineage>
        <taxon>Eukaryota</taxon>
        <taxon>Viridiplantae</taxon>
        <taxon>Streptophyta</taxon>
        <taxon>Embryophyta</taxon>
        <taxon>Tracheophyta</taxon>
        <taxon>Spermatophyta</taxon>
        <taxon>Magnoliopsida</taxon>
        <taxon>eudicotyledons</taxon>
        <taxon>Gunneridae</taxon>
        <taxon>Pentapetalae</taxon>
        <taxon>asterids</taxon>
        <taxon>Cornales</taxon>
        <taxon>Nyssaceae</taxon>
        <taxon>Nyssa</taxon>
    </lineage>
</organism>
<feature type="region of interest" description="Disordered" evidence="1">
    <location>
        <begin position="520"/>
        <end position="571"/>
    </location>
</feature>
<dbReference type="Pfam" id="PF22970">
    <property type="entry name" value="DUF7028"/>
    <property type="match status" value="1"/>
</dbReference>
<feature type="compositionally biased region" description="Basic and acidic residues" evidence="1">
    <location>
        <begin position="346"/>
        <end position="359"/>
    </location>
</feature>
<sequence>MTVGELHEMKEGLRSSTLLVKSEEDKVDSGSTRDEDATSTGEKEKKGTVLTSTDLGSVKESLVIEGMEGESRCVECEEAVDTDAKTNTNTSTSTSANANANTNTNTGGPKIGRRGRKRRKVESSECKGDTETKGLLMISTDLDSVEDSSVSSLERKIERKESVSEHPQFVEDANAGDINAGCKSNGDPNPGRQRIGRARQGRKRRIVESSVCNDEKEKKGPVIISTDYSSLKDSFISSLDGKIEGKEGGSEHVECAEDANGKCDADARADTDTGRPEIGGARRGRKRRGVKGSECNGDDGVDKKKIKEVSLEGKTVVVGRILRSRTMATSGGEKAVDGGPSGGVMDQERKNESDQSEKKIVDLKKDGSARLINRPRKKLKGRRGRPPKLQGKYGALNVIGQDIILKQLKSKKDKDKGKKGEKMVASRILEKRLLREQIMCMLKSAGWTIEYRPRNGREYNDAVYVNPRGGSYWSVTLAYRVLKMQVENGVADSKAISSFNPIPEEVFSKLYRISKGKKARGVKLKRQGKDGSKASKGVNKKKLAKNKSTSEKIGGSGGKSSKKGTAGLVAP</sequence>
<feature type="compositionally biased region" description="Basic and acidic residues" evidence="1">
    <location>
        <begin position="1"/>
        <end position="13"/>
    </location>
</feature>
<feature type="region of interest" description="Disordered" evidence="1">
    <location>
        <begin position="328"/>
        <end position="359"/>
    </location>
</feature>
<dbReference type="Proteomes" id="UP000325577">
    <property type="component" value="Linkage Group LG11"/>
</dbReference>
<reference evidence="3 4" key="1">
    <citation type="submission" date="2019-09" db="EMBL/GenBank/DDBJ databases">
        <title>A chromosome-level genome assembly of the Chinese tupelo Nyssa sinensis.</title>
        <authorList>
            <person name="Yang X."/>
            <person name="Kang M."/>
            <person name="Yang Y."/>
            <person name="Xiong H."/>
            <person name="Wang M."/>
            <person name="Zhang Z."/>
            <person name="Wang Z."/>
            <person name="Wu H."/>
            <person name="Ma T."/>
            <person name="Liu J."/>
            <person name="Xi Z."/>
        </authorList>
    </citation>
    <scope>NUCLEOTIDE SEQUENCE [LARGE SCALE GENOMIC DNA]</scope>
    <source>
        <strain evidence="3">J267</strain>
        <tissue evidence="3">Leaf</tissue>
    </source>
</reference>
<dbReference type="EMBL" id="CM018034">
    <property type="protein sequence ID" value="KAA8543251.1"/>
    <property type="molecule type" value="Genomic_DNA"/>
</dbReference>
<evidence type="ECO:0000256" key="1">
    <source>
        <dbReference type="SAM" id="MobiDB-lite"/>
    </source>
</evidence>
<protein>
    <recommendedName>
        <fullName evidence="2">DUF7028 domain-containing protein</fullName>
    </recommendedName>
</protein>
<feature type="compositionally biased region" description="Basic and acidic residues" evidence="1">
    <location>
        <begin position="121"/>
        <end position="132"/>
    </location>
</feature>
<feature type="region of interest" description="Disordered" evidence="1">
    <location>
        <begin position="79"/>
        <end position="218"/>
    </location>
</feature>
<feature type="compositionally biased region" description="Low complexity" evidence="1">
    <location>
        <begin position="86"/>
        <end position="108"/>
    </location>
</feature>
<feature type="compositionally biased region" description="Basic and acidic residues" evidence="1">
    <location>
        <begin position="21"/>
        <end position="47"/>
    </location>
</feature>
<feature type="region of interest" description="Disordered" evidence="1">
    <location>
        <begin position="264"/>
        <end position="301"/>
    </location>
</feature>
<accession>A0A5J5BPZ3</accession>
<evidence type="ECO:0000313" key="3">
    <source>
        <dbReference type="EMBL" id="KAA8543251.1"/>
    </source>
</evidence>
<gene>
    <name evidence="3" type="ORF">F0562_021254</name>
</gene>
<feature type="region of interest" description="Disordered" evidence="1">
    <location>
        <begin position="1"/>
        <end position="56"/>
    </location>
</feature>
<dbReference type="AlphaFoldDB" id="A0A5J5BPZ3"/>
<dbReference type="InterPro" id="IPR054292">
    <property type="entry name" value="DUF7028"/>
</dbReference>
<feature type="compositionally biased region" description="Basic and acidic residues" evidence="1">
    <location>
        <begin position="264"/>
        <end position="275"/>
    </location>
</feature>
<keyword evidence="4" id="KW-1185">Reference proteome</keyword>
<feature type="compositionally biased region" description="Basic and acidic residues" evidence="1">
    <location>
        <begin position="153"/>
        <end position="164"/>
    </location>
</feature>
<name>A0A5J5BPZ3_9ASTE</name>
<feature type="compositionally biased region" description="Basic residues" evidence="1">
    <location>
        <begin position="111"/>
        <end position="120"/>
    </location>
</feature>
<feature type="domain" description="DUF7028" evidence="2">
    <location>
        <begin position="429"/>
        <end position="484"/>
    </location>
</feature>
<proteinExistence type="predicted"/>